<sequence length="518" mass="58787">MNSPTKTTLSTKAPVPITPSSSSQPIKGLSQLVLTPRRPLIRPQTSPTSKAPVPTTASSSQPTEDVFDSDVDENVEEPIDEDLESDSDDNDFKGDELEEFDGVSLDEESDENEVFDELALEVKIEQKMTLGYEDADGNLGHVIVRKHICGRTEANKSVSSRWVATHLLPYYTANLNATVENMEDIIITKYKGVLMTAIGLDGNNGLNHKKNKEEWSCFLEDLVSALDARKNSSTIPLCLIDTSFEKSHALSIKKDMCALFYKNYAANCPEHWARFKFNVKLKSDDNINNFVESFNNAITKRRGKPMLTILQEIKKLNASYWEGKVTPFVEKKLSLIEEESKNCLSVVNAGKGEFDVVEDRTNFTVKLRDQFCDCKRWQITSLPYKDSARCILRMKGKLENYCAPWFSTENYRKLYDNIIHPISDPCICKQCKQLGHNSLTYGRPRDDTGRLMERYKRKKKTSSRLVRRPRKSYRATLGRLAKTSARTSIATVAPPTQSSQALFYVNLFYYACKMHNLL</sequence>
<feature type="compositionally biased region" description="Acidic residues" evidence="1">
    <location>
        <begin position="65"/>
        <end position="89"/>
    </location>
</feature>
<name>A0A9Q1JTJ4_9CARY</name>
<dbReference type="AlphaFoldDB" id="A0A9Q1JTJ4"/>
<gene>
    <name evidence="2" type="ORF">Cgig2_004627</name>
</gene>
<comment type="caution">
    <text evidence="2">The sequence shown here is derived from an EMBL/GenBank/DDBJ whole genome shotgun (WGS) entry which is preliminary data.</text>
</comment>
<accession>A0A9Q1JTJ4</accession>
<dbReference type="Proteomes" id="UP001153076">
    <property type="component" value="Unassembled WGS sequence"/>
</dbReference>
<evidence type="ECO:0000313" key="3">
    <source>
        <dbReference type="Proteomes" id="UP001153076"/>
    </source>
</evidence>
<feature type="region of interest" description="Disordered" evidence="1">
    <location>
        <begin position="1"/>
        <end position="96"/>
    </location>
</feature>
<dbReference type="PANTHER" id="PTHR31973">
    <property type="entry name" value="POLYPROTEIN, PUTATIVE-RELATED"/>
    <property type="match status" value="1"/>
</dbReference>
<dbReference type="OrthoDB" id="1415978at2759"/>
<protein>
    <submittedName>
        <fullName evidence="2">Uncharacterized protein</fullName>
    </submittedName>
</protein>
<keyword evidence="3" id="KW-1185">Reference proteome</keyword>
<feature type="compositionally biased region" description="Polar residues" evidence="1">
    <location>
        <begin position="43"/>
        <end position="63"/>
    </location>
</feature>
<dbReference type="EMBL" id="JAKOGI010000762">
    <property type="protein sequence ID" value="KAJ8430734.1"/>
    <property type="molecule type" value="Genomic_DNA"/>
</dbReference>
<organism evidence="2 3">
    <name type="scientific">Carnegiea gigantea</name>
    <dbReference type="NCBI Taxonomy" id="171969"/>
    <lineage>
        <taxon>Eukaryota</taxon>
        <taxon>Viridiplantae</taxon>
        <taxon>Streptophyta</taxon>
        <taxon>Embryophyta</taxon>
        <taxon>Tracheophyta</taxon>
        <taxon>Spermatophyta</taxon>
        <taxon>Magnoliopsida</taxon>
        <taxon>eudicotyledons</taxon>
        <taxon>Gunneridae</taxon>
        <taxon>Pentapetalae</taxon>
        <taxon>Caryophyllales</taxon>
        <taxon>Cactineae</taxon>
        <taxon>Cactaceae</taxon>
        <taxon>Cactoideae</taxon>
        <taxon>Echinocereeae</taxon>
        <taxon>Carnegiea</taxon>
    </lineage>
</organism>
<proteinExistence type="predicted"/>
<reference evidence="2" key="1">
    <citation type="submission" date="2022-04" db="EMBL/GenBank/DDBJ databases">
        <title>Carnegiea gigantea Genome sequencing and assembly v2.</title>
        <authorList>
            <person name="Copetti D."/>
            <person name="Sanderson M.J."/>
            <person name="Burquez A."/>
            <person name="Wojciechowski M.F."/>
        </authorList>
    </citation>
    <scope>NUCLEOTIDE SEQUENCE</scope>
    <source>
        <strain evidence="2">SGP5-SGP5p</strain>
        <tissue evidence="2">Aerial part</tissue>
    </source>
</reference>
<evidence type="ECO:0000313" key="2">
    <source>
        <dbReference type="EMBL" id="KAJ8430734.1"/>
    </source>
</evidence>
<feature type="compositionally biased region" description="Polar residues" evidence="1">
    <location>
        <begin position="1"/>
        <end position="11"/>
    </location>
</feature>
<evidence type="ECO:0000256" key="1">
    <source>
        <dbReference type="SAM" id="MobiDB-lite"/>
    </source>
</evidence>
<dbReference type="PANTHER" id="PTHR31973:SF187">
    <property type="entry name" value="MUTATOR TRANSPOSASE MUDRA PROTEIN"/>
    <property type="match status" value="1"/>
</dbReference>